<protein>
    <submittedName>
        <fullName evidence="2">Uncharacterized protein</fullName>
    </submittedName>
</protein>
<sequence>MSRYEDKEAAVRRLLDTPHPPVPRDLALRAAERGARLRHHARRVRRVLWALGAVAVLAFVVWASMTHPWEVPPAETTPPLEGL</sequence>
<keyword evidence="1" id="KW-1133">Transmembrane helix</keyword>
<gene>
    <name evidence="2" type="ORF">SVTN_23975</name>
</gene>
<dbReference type="STRING" id="362257.SVTN_23975"/>
<feature type="transmembrane region" description="Helical" evidence="1">
    <location>
        <begin position="47"/>
        <end position="65"/>
    </location>
</feature>
<evidence type="ECO:0000313" key="3">
    <source>
        <dbReference type="Proteomes" id="UP000031774"/>
    </source>
</evidence>
<name>A0A0B5HYH3_9ACTN</name>
<evidence type="ECO:0000256" key="1">
    <source>
        <dbReference type="SAM" id="Phobius"/>
    </source>
</evidence>
<dbReference type="Proteomes" id="UP000031774">
    <property type="component" value="Chromosome"/>
</dbReference>
<dbReference type="RefSeq" id="WP_041130952.1">
    <property type="nucleotide sequence ID" value="NZ_CP010407.1"/>
</dbReference>
<dbReference type="HOGENOM" id="CLU_178592_0_0_11"/>
<keyword evidence="3" id="KW-1185">Reference proteome</keyword>
<dbReference type="AlphaFoldDB" id="A0A0B5HYH3"/>
<keyword evidence="1" id="KW-0472">Membrane</keyword>
<dbReference type="KEGG" id="svt:SVTN_23975"/>
<evidence type="ECO:0000313" key="2">
    <source>
        <dbReference type="EMBL" id="AJF66985.1"/>
    </source>
</evidence>
<accession>A0A0B5HYH3</accession>
<reference evidence="2 3" key="1">
    <citation type="submission" date="2014-12" db="EMBL/GenBank/DDBJ databases">
        <title>Complete genome sequence of Streptomyces vietnamensis strain GIMV4.0001, a genetic manipulable producer of the benzoisochromanequinone antibiotic granaticin.</title>
        <authorList>
            <person name="Deng M.R."/>
            <person name="Guo J."/>
            <person name="Ma L.Y."/>
            <person name="Feng G.D."/>
            <person name="Mo C.Y."/>
            <person name="Zhu H.H."/>
        </authorList>
    </citation>
    <scope>NUCLEOTIDE SEQUENCE [LARGE SCALE GENOMIC DNA]</scope>
    <source>
        <strain evidence="3">GIMV4.0001</strain>
    </source>
</reference>
<dbReference type="EMBL" id="CP010407">
    <property type="protein sequence ID" value="AJF66985.1"/>
    <property type="molecule type" value="Genomic_DNA"/>
</dbReference>
<keyword evidence="1" id="KW-0812">Transmembrane</keyword>
<proteinExistence type="predicted"/>
<organism evidence="2 3">
    <name type="scientific">Streptomyces vietnamensis</name>
    <dbReference type="NCBI Taxonomy" id="362257"/>
    <lineage>
        <taxon>Bacteria</taxon>
        <taxon>Bacillati</taxon>
        <taxon>Actinomycetota</taxon>
        <taxon>Actinomycetes</taxon>
        <taxon>Kitasatosporales</taxon>
        <taxon>Streptomycetaceae</taxon>
        <taxon>Streptomyces</taxon>
    </lineage>
</organism>